<gene>
    <name evidence="2" type="ORF">MW046_15360</name>
</gene>
<dbReference type="AlphaFoldDB" id="A0A8U0A7G5"/>
<reference evidence="2" key="1">
    <citation type="submission" date="2022-04" db="EMBL/GenBank/DDBJ databases">
        <title>Halocatena sp. nov., isolated from a salt lake.</title>
        <authorList>
            <person name="Cui H.-L."/>
        </authorList>
    </citation>
    <scope>NUCLEOTIDE SEQUENCE</scope>
    <source>
        <strain evidence="2">AD-1</strain>
        <plasmid evidence="2">unnamed2</plasmid>
    </source>
</reference>
<feature type="region of interest" description="Disordered" evidence="1">
    <location>
        <begin position="38"/>
        <end position="68"/>
    </location>
</feature>
<protein>
    <submittedName>
        <fullName evidence="2">Uncharacterized protein</fullName>
    </submittedName>
</protein>
<evidence type="ECO:0000313" key="3">
    <source>
        <dbReference type="Proteomes" id="UP000831768"/>
    </source>
</evidence>
<geneLocation type="plasmid" evidence="2 3">
    <name>unnamed2</name>
</geneLocation>
<keyword evidence="2" id="KW-0614">Plasmid</keyword>
<evidence type="ECO:0000256" key="1">
    <source>
        <dbReference type="SAM" id="MobiDB-lite"/>
    </source>
</evidence>
<dbReference type="GeneID" id="71929453"/>
<dbReference type="EMBL" id="CP096021">
    <property type="protein sequence ID" value="UPM44776.1"/>
    <property type="molecule type" value="Genomic_DNA"/>
</dbReference>
<proteinExistence type="predicted"/>
<accession>A0A8U0A7G5</accession>
<name>A0A8U0A7G5_9EURY</name>
<evidence type="ECO:0000313" key="2">
    <source>
        <dbReference type="EMBL" id="UPM44776.1"/>
    </source>
</evidence>
<dbReference type="KEGG" id="haad:MW046_15360"/>
<dbReference type="RefSeq" id="WP_247995430.1">
    <property type="nucleotide sequence ID" value="NZ_CP096021.1"/>
</dbReference>
<sequence length="68" mass="7244">MDVGGALWNVEIVNDLADGSGAVRRTGQLPFGWTVVTEPQASSSDYSPSTSNGLTDHRLPSQRENGIK</sequence>
<feature type="compositionally biased region" description="Basic and acidic residues" evidence="1">
    <location>
        <begin position="55"/>
        <end position="68"/>
    </location>
</feature>
<organism evidence="2 3">
    <name type="scientific">Halocatena salina</name>
    <dbReference type="NCBI Taxonomy" id="2934340"/>
    <lineage>
        <taxon>Archaea</taxon>
        <taxon>Methanobacteriati</taxon>
        <taxon>Methanobacteriota</taxon>
        <taxon>Stenosarchaea group</taxon>
        <taxon>Halobacteria</taxon>
        <taxon>Halobacteriales</taxon>
        <taxon>Natronomonadaceae</taxon>
        <taxon>Halocatena</taxon>
    </lineage>
</organism>
<dbReference type="Proteomes" id="UP000831768">
    <property type="component" value="Plasmid unnamed2"/>
</dbReference>
<feature type="compositionally biased region" description="Polar residues" evidence="1">
    <location>
        <begin position="38"/>
        <end position="54"/>
    </location>
</feature>
<keyword evidence="3" id="KW-1185">Reference proteome</keyword>